<name>A0A410WSB4_9BACL</name>
<keyword evidence="4" id="KW-1185">Reference proteome</keyword>
<dbReference type="GeneID" id="95374328"/>
<reference evidence="2 3" key="1">
    <citation type="submission" date="2018-01" db="EMBL/GenBank/DDBJ databases">
        <title>The whole genome sequencing and assembly of Paenibacillus chitinolyticus KCCM 41400 strain.</title>
        <authorList>
            <person name="Kim J.-Y."/>
            <person name="Park M.-K."/>
            <person name="Lee Y.-J."/>
            <person name="Yi H."/>
            <person name="Bahn Y.-S."/>
            <person name="Kim J.F."/>
            <person name="Lee D.-W."/>
        </authorList>
    </citation>
    <scope>NUCLEOTIDE SEQUENCE [LARGE SCALE GENOMIC DNA]</scope>
    <source>
        <strain evidence="2 3">KCCM 41400</strain>
    </source>
</reference>
<evidence type="ECO:0000313" key="4">
    <source>
        <dbReference type="Proteomes" id="UP001527202"/>
    </source>
</evidence>
<dbReference type="RefSeq" id="WP_042229794.1">
    <property type="nucleotide sequence ID" value="NZ_CP026520.1"/>
</dbReference>
<evidence type="ECO:0000313" key="2">
    <source>
        <dbReference type="EMBL" id="QAV17200.1"/>
    </source>
</evidence>
<gene>
    <name evidence="2" type="primary">mraW</name>
    <name evidence="1" type="ORF">M5X16_06565</name>
    <name evidence="2" type="ORF">PC41400_05795</name>
</gene>
<dbReference type="AlphaFoldDB" id="A0A410WSB4"/>
<dbReference type="SUPFAM" id="SSF53335">
    <property type="entry name" value="S-adenosyl-L-methionine-dependent methyltransferases"/>
    <property type="match status" value="1"/>
</dbReference>
<accession>A0A410WSB4</accession>
<keyword evidence="2" id="KW-0489">Methyltransferase</keyword>
<dbReference type="GO" id="GO:0008168">
    <property type="term" value="F:methyltransferase activity"/>
    <property type="evidence" value="ECO:0007669"/>
    <property type="project" value="UniProtKB-KW"/>
</dbReference>
<dbReference type="PANTHER" id="PTHR35276:SF1">
    <property type="entry name" value="TRNA (MNM(5)S(2)U34)-METHYLTRANSFERASE, CHLOROPLASTIC"/>
    <property type="match status" value="1"/>
</dbReference>
<dbReference type="KEGG" id="pchi:PC41400_05795"/>
<evidence type="ECO:0000313" key="3">
    <source>
        <dbReference type="Proteomes" id="UP000288943"/>
    </source>
</evidence>
<dbReference type="Gene3D" id="3.40.50.150">
    <property type="entry name" value="Vaccinia Virus protein VP39"/>
    <property type="match status" value="1"/>
</dbReference>
<dbReference type="EMBL" id="CP026520">
    <property type="protein sequence ID" value="QAV17200.1"/>
    <property type="molecule type" value="Genomic_DNA"/>
</dbReference>
<dbReference type="Proteomes" id="UP000288943">
    <property type="component" value="Chromosome"/>
</dbReference>
<proteinExistence type="predicted"/>
<dbReference type="InterPro" id="IPR010719">
    <property type="entry name" value="MnmM_MeTrfase"/>
</dbReference>
<dbReference type="Proteomes" id="UP001527202">
    <property type="component" value="Unassembled WGS sequence"/>
</dbReference>
<dbReference type="OrthoDB" id="9792989at2"/>
<evidence type="ECO:0000313" key="1">
    <source>
        <dbReference type="EMBL" id="MCY9595426.1"/>
    </source>
</evidence>
<dbReference type="InterPro" id="IPR029063">
    <property type="entry name" value="SAM-dependent_MTases_sf"/>
</dbReference>
<organism evidence="2 3">
    <name type="scientific">Paenibacillus chitinolyticus</name>
    <dbReference type="NCBI Taxonomy" id="79263"/>
    <lineage>
        <taxon>Bacteria</taxon>
        <taxon>Bacillati</taxon>
        <taxon>Bacillota</taxon>
        <taxon>Bacilli</taxon>
        <taxon>Bacillales</taxon>
        <taxon>Paenibacillaceae</taxon>
        <taxon>Paenibacillus</taxon>
    </lineage>
</organism>
<sequence length="201" mass="21349">MGFLSILSCAHKWIEGRVRPGDTVIDATVGNGVDTIFLARLVGSRGRVYGFDIQPQALETARTRLERELDGSGGAQRVSLLLRSHADMAAAVPGECLGRTAAVMFNLGYLPGADPEVITVPASTLPALEAALLLLHEGGILTVALYPGHDGGASEAQAVESWAAGLPQEKWSVLCYRFINSAARSPYLIGIEKKKPRGVLK</sequence>
<protein>
    <submittedName>
        <fullName evidence="2">Methyltransferase domain-containing protein</fullName>
    </submittedName>
</protein>
<reference evidence="1 4" key="2">
    <citation type="submission" date="2022-05" db="EMBL/GenBank/DDBJ databases">
        <title>Genome Sequencing of Bee-Associated Microbes.</title>
        <authorList>
            <person name="Dunlap C."/>
        </authorList>
    </citation>
    <scope>NUCLEOTIDE SEQUENCE [LARGE SCALE GENOMIC DNA]</scope>
    <source>
        <strain evidence="1 4">NRRL B-23120</strain>
    </source>
</reference>
<dbReference type="PANTHER" id="PTHR35276">
    <property type="entry name" value="S-ADENOSYL-L-METHIONINE-DEPENDENT METHYLTRANSFERASES SUPERFAMILY PROTEIN"/>
    <property type="match status" value="1"/>
</dbReference>
<dbReference type="GO" id="GO:0032259">
    <property type="term" value="P:methylation"/>
    <property type="evidence" value="ECO:0007669"/>
    <property type="project" value="UniProtKB-KW"/>
</dbReference>
<dbReference type="EMBL" id="JAMDMJ010000008">
    <property type="protein sequence ID" value="MCY9595426.1"/>
    <property type="molecule type" value="Genomic_DNA"/>
</dbReference>
<keyword evidence="2" id="KW-0808">Transferase</keyword>
<dbReference type="Pfam" id="PF06962">
    <property type="entry name" value="rRNA_methylase"/>
    <property type="match status" value="1"/>
</dbReference>